<accession>A0A388M2V3</accession>
<comment type="caution">
    <text evidence="3">The sequence shown here is derived from an EMBL/GenBank/DDBJ whole genome shotgun (WGS) entry which is preliminary data.</text>
</comment>
<name>A0A388M2V3_CHABU</name>
<dbReference type="Proteomes" id="UP000265515">
    <property type="component" value="Unassembled WGS sequence"/>
</dbReference>
<feature type="compositionally biased region" description="Low complexity" evidence="1">
    <location>
        <begin position="377"/>
        <end position="386"/>
    </location>
</feature>
<keyword evidence="4" id="KW-1185">Reference proteome</keyword>
<dbReference type="InterPro" id="IPR012337">
    <property type="entry name" value="RNaseH-like_sf"/>
</dbReference>
<feature type="region of interest" description="Disordered" evidence="1">
    <location>
        <begin position="326"/>
        <end position="498"/>
    </location>
</feature>
<dbReference type="SUPFAM" id="SSF53098">
    <property type="entry name" value="Ribonuclease H-like"/>
    <property type="match status" value="1"/>
</dbReference>
<feature type="region of interest" description="Disordered" evidence="1">
    <location>
        <begin position="280"/>
        <end position="303"/>
    </location>
</feature>
<dbReference type="InterPro" id="IPR007021">
    <property type="entry name" value="DUF659"/>
</dbReference>
<evidence type="ECO:0000256" key="1">
    <source>
        <dbReference type="SAM" id="MobiDB-lite"/>
    </source>
</evidence>
<sequence length="717" mass="79024">MNDSFDPIWQQDLDAYFLQWFYVSGIPFRATKRPEFNTFRKHLDTCPPRVHPFVPNNHHIFGDGIVQQHKGVADMLMTLERDMAATGATILTDGRKSITGEIVNFLADGSSGAYLLRTVLRDGAEQDTASVVVRQWKKIFDDFGVENVNAIYTDSAGRYVAAAKLLAHDKDLQYSQITWLPCAVHVCNLMLSDIGKYGRDGVVGHRDDTIIRARAVVRFIWSHGAALTLFRRFFAYHPPKGQTALLSASSGTSGRGRELIYPVRGVGYVLPWEDEDVVMQEERPKPRDSGVRPADKVSDEQLDRQASYYSLEEVVYDPKHDPLAQDEIEEEPWSDPKDLDVEWGRSSDDDFPLAQMRRETRESTSVRPHLSPRPRDTAAPAPAVVDRAGHAEAQRQGPSIRQRQRTSIDSGSDDDDRVYEGSSESDNDMDFGSGADDATLGGDDGPRDITPAGQQGQRRSARLEEERDHGAGGAARGGGDGSGGQTPLSTQRGRSEAAHGLTVTAGDLAAATGSLTDFQGMSMGPPPISLDVGQAPVAAGETPISQVGMEGTSRQAMRSTEDVVDCSPMQEMDVETNVDRRDREERLRALALAQSCPMTQDIRATLDAARALETGVELVAVADRRDTYGMGEWTHDPEEVQEGATPNPCRVMAEFADRDLTPFVVRITMRREVVMGLLVEGMHLMEDWMQLLGMRGGGGGMDQMQLLRKTYVRPYAP</sequence>
<dbReference type="PANTHER" id="PTHR32166:SF123">
    <property type="entry name" value="BED-TYPE DOMAIN-CONTAINING PROTEIN"/>
    <property type="match status" value="1"/>
</dbReference>
<feature type="domain" description="DUF659" evidence="2">
    <location>
        <begin position="67"/>
        <end position="197"/>
    </location>
</feature>
<evidence type="ECO:0000259" key="2">
    <source>
        <dbReference type="Pfam" id="PF04937"/>
    </source>
</evidence>
<dbReference type="Pfam" id="PF04937">
    <property type="entry name" value="DUF659"/>
    <property type="match status" value="1"/>
</dbReference>
<feature type="compositionally biased region" description="Acidic residues" evidence="1">
    <location>
        <begin position="411"/>
        <end position="429"/>
    </location>
</feature>
<feature type="compositionally biased region" description="Basic and acidic residues" evidence="1">
    <location>
        <begin position="334"/>
        <end position="348"/>
    </location>
</feature>
<evidence type="ECO:0000313" key="3">
    <source>
        <dbReference type="EMBL" id="GBG88835.1"/>
    </source>
</evidence>
<organism evidence="3 4">
    <name type="scientific">Chara braunii</name>
    <name type="common">Braun's stonewort</name>
    <dbReference type="NCBI Taxonomy" id="69332"/>
    <lineage>
        <taxon>Eukaryota</taxon>
        <taxon>Viridiplantae</taxon>
        <taxon>Streptophyta</taxon>
        <taxon>Charophyceae</taxon>
        <taxon>Charales</taxon>
        <taxon>Characeae</taxon>
        <taxon>Chara</taxon>
    </lineage>
</organism>
<feature type="compositionally biased region" description="Polar residues" evidence="1">
    <location>
        <begin position="396"/>
        <end position="410"/>
    </location>
</feature>
<proteinExistence type="predicted"/>
<feature type="compositionally biased region" description="Basic and acidic residues" evidence="1">
    <location>
        <begin position="461"/>
        <end position="470"/>
    </location>
</feature>
<dbReference type="PANTHER" id="PTHR32166">
    <property type="entry name" value="OSJNBA0013A04.12 PROTEIN"/>
    <property type="match status" value="1"/>
</dbReference>
<feature type="compositionally biased region" description="Low complexity" evidence="1">
    <location>
        <begin position="432"/>
        <end position="441"/>
    </location>
</feature>
<protein>
    <recommendedName>
        <fullName evidence="2">DUF659 domain-containing protein</fullName>
    </recommendedName>
</protein>
<gene>
    <name evidence="3" type="ORF">CBR_g48447</name>
</gene>
<dbReference type="Gramene" id="GBG88835">
    <property type="protein sequence ID" value="GBG88835"/>
    <property type="gene ID" value="CBR_g48447"/>
</dbReference>
<reference evidence="3 4" key="1">
    <citation type="journal article" date="2018" name="Cell">
        <title>The Chara Genome: Secondary Complexity and Implications for Plant Terrestrialization.</title>
        <authorList>
            <person name="Nishiyama T."/>
            <person name="Sakayama H."/>
            <person name="Vries J.D."/>
            <person name="Buschmann H."/>
            <person name="Saint-Marcoux D."/>
            <person name="Ullrich K.K."/>
            <person name="Haas F.B."/>
            <person name="Vanderstraeten L."/>
            <person name="Becker D."/>
            <person name="Lang D."/>
            <person name="Vosolsobe S."/>
            <person name="Rombauts S."/>
            <person name="Wilhelmsson P.K.I."/>
            <person name="Janitza P."/>
            <person name="Kern R."/>
            <person name="Heyl A."/>
            <person name="Rumpler F."/>
            <person name="Villalobos L.I.A.C."/>
            <person name="Clay J.M."/>
            <person name="Skokan R."/>
            <person name="Toyoda A."/>
            <person name="Suzuki Y."/>
            <person name="Kagoshima H."/>
            <person name="Schijlen E."/>
            <person name="Tajeshwar N."/>
            <person name="Catarino B."/>
            <person name="Hetherington A.J."/>
            <person name="Saltykova A."/>
            <person name="Bonnot C."/>
            <person name="Breuninger H."/>
            <person name="Symeonidi A."/>
            <person name="Radhakrishnan G.V."/>
            <person name="Van Nieuwerburgh F."/>
            <person name="Deforce D."/>
            <person name="Chang C."/>
            <person name="Karol K.G."/>
            <person name="Hedrich R."/>
            <person name="Ulvskov P."/>
            <person name="Glockner G."/>
            <person name="Delwiche C.F."/>
            <person name="Petrasek J."/>
            <person name="Van de Peer Y."/>
            <person name="Friml J."/>
            <person name="Beilby M."/>
            <person name="Dolan L."/>
            <person name="Kohara Y."/>
            <person name="Sugano S."/>
            <person name="Fujiyama A."/>
            <person name="Delaux P.-M."/>
            <person name="Quint M."/>
            <person name="TheiBen G."/>
            <person name="Hagemann M."/>
            <person name="Harholt J."/>
            <person name="Dunand C."/>
            <person name="Zachgo S."/>
            <person name="Langdale J."/>
            <person name="Maumus F."/>
            <person name="Straeten D.V.D."/>
            <person name="Gould S.B."/>
            <person name="Rensing S.A."/>
        </authorList>
    </citation>
    <scope>NUCLEOTIDE SEQUENCE [LARGE SCALE GENOMIC DNA]</scope>
    <source>
        <strain evidence="3 4">S276</strain>
    </source>
</reference>
<dbReference type="AlphaFoldDB" id="A0A388M2V3"/>
<feature type="compositionally biased region" description="Gly residues" evidence="1">
    <location>
        <begin position="471"/>
        <end position="484"/>
    </location>
</feature>
<evidence type="ECO:0000313" key="4">
    <source>
        <dbReference type="Proteomes" id="UP000265515"/>
    </source>
</evidence>
<dbReference type="EMBL" id="BFEA01000698">
    <property type="protein sequence ID" value="GBG88835.1"/>
    <property type="molecule type" value="Genomic_DNA"/>
</dbReference>